<keyword evidence="2" id="KW-1185">Reference proteome</keyword>
<gene>
    <name evidence="1" type="ORF">RHMOL_Rhmol13G0041300</name>
</gene>
<sequence>MSTIIKRLNRRVQDLGALALVTEICFLCIRRNLVERMIELPWNSLEEKYIHKCLLDFAVDYPSTTIGSLLVVFYLQRYRYVEAYQVDRKLQSVEQDFIANNSVGEEALFRMKSASHWRVGLFDFRNHEQGVCFCVLYTFSVASQHVKLIVEIPAIPGLAKLQPPISMSLLVPTSVDSSLFSRKNETITSSKPSVLENPSKPGEFGCKSHLDLGNHGSPSILQGSFFRDLERVPKPQSGVNKKFKFDDIRTPCIRRVSPMRATPLKEFNRSVPQNRSFEDHQLDEEVSPQKEEKRVHSQISKYQTIFPWGWS</sequence>
<evidence type="ECO:0000313" key="2">
    <source>
        <dbReference type="Proteomes" id="UP001062846"/>
    </source>
</evidence>
<protein>
    <submittedName>
        <fullName evidence="1">Uncharacterized protein</fullName>
    </submittedName>
</protein>
<dbReference type="Proteomes" id="UP001062846">
    <property type="component" value="Chromosome 13"/>
</dbReference>
<accession>A0ACC0L396</accession>
<organism evidence="1 2">
    <name type="scientific">Rhododendron molle</name>
    <name type="common">Chinese azalea</name>
    <name type="synonym">Azalea mollis</name>
    <dbReference type="NCBI Taxonomy" id="49168"/>
    <lineage>
        <taxon>Eukaryota</taxon>
        <taxon>Viridiplantae</taxon>
        <taxon>Streptophyta</taxon>
        <taxon>Embryophyta</taxon>
        <taxon>Tracheophyta</taxon>
        <taxon>Spermatophyta</taxon>
        <taxon>Magnoliopsida</taxon>
        <taxon>eudicotyledons</taxon>
        <taxon>Gunneridae</taxon>
        <taxon>Pentapetalae</taxon>
        <taxon>asterids</taxon>
        <taxon>Ericales</taxon>
        <taxon>Ericaceae</taxon>
        <taxon>Ericoideae</taxon>
        <taxon>Rhodoreae</taxon>
        <taxon>Rhododendron</taxon>
    </lineage>
</organism>
<dbReference type="EMBL" id="CM046400">
    <property type="protein sequence ID" value="KAI8523012.1"/>
    <property type="molecule type" value="Genomic_DNA"/>
</dbReference>
<comment type="caution">
    <text evidence="1">The sequence shown here is derived from an EMBL/GenBank/DDBJ whole genome shotgun (WGS) entry which is preliminary data.</text>
</comment>
<proteinExistence type="predicted"/>
<name>A0ACC0L396_RHOML</name>
<evidence type="ECO:0000313" key="1">
    <source>
        <dbReference type="EMBL" id="KAI8523012.1"/>
    </source>
</evidence>
<reference evidence="1" key="1">
    <citation type="submission" date="2022-02" db="EMBL/GenBank/DDBJ databases">
        <title>Plant Genome Project.</title>
        <authorList>
            <person name="Zhang R.-G."/>
        </authorList>
    </citation>
    <scope>NUCLEOTIDE SEQUENCE</scope>
    <source>
        <strain evidence="1">AT1</strain>
    </source>
</reference>